<dbReference type="EMBL" id="AEYH02001738">
    <property type="protein sequence ID" value="KFG47554.1"/>
    <property type="molecule type" value="Genomic_DNA"/>
</dbReference>
<name>A0A086KT36_TOXGO</name>
<sequence length="174" mass="17901">MHAETFSREALSPEASTPQFSDFFSSLHFLCCTPHSSSPFIKGLPELGSSAEGGRLETKPPVGGRVGHSRLDAFSSPAPVTCKCEVPDAGLCAGSELAPAVPGGAPLVASTPPAPPRDPTKRPAAPSLGAAFPRLAGSPAGGACPYTPFEVNVVGLATPWPREATLPMLDERSR</sequence>
<dbReference type="AlphaFoldDB" id="A0A086KT36"/>
<accession>A0A086KT36</accession>
<dbReference type="Proteomes" id="UP000028838">
    <property type="component" value="Unassembled WGS sequence"/>
</dbReference>
<proteinExistence type="predicted"/>
<comment type="caution">
    <text evidence="2">The sequence shown here is derived from an EMBL/GenBank/DDBJ whole genome shotgun (WGS) entry which is preliminary data.</text>
</comment>
<dbReference type="VEuPathDB" id="ToxoDB:TGFOU_404920"/>
<protein>
    <submittedName>
        <fullName evidence="2">Uncharacterized protein</fullName>
    </submittedName>
</protein>
<gene>
    <name evidence="2" type="ORF">TGFOU_404920</name>
</gene>
<feature type="region of interest" description="Disordered" evidence="1">
    <location>
        <begin position="102"/>
        <end position="131"/>
    </location>
</feature>
<evidence type="ECO:0000313" key="3">
    <source>
        <dbReference type="Proteomes" id="UP000028838"/>
    </source>
</evidence>
<evidence type="ECO:0000256" key="1">
    <source>
        <dbReference type="SAM" id="MobiDB-lite"/>
    </source>
</evidence>
<reference evidence="2 3" key="1">
    <citation type="submission" date="2014-07" db="EMBL/GenBank/DDBJ databases">
        <authorList>
            <person name="Sibley D."/>
            <person name="Venepally P."/>
            <person name="Karamycheva S."/>
            <person name="Hadjithomas M."/>
            <person name="Khan A."/>
            <person name="Brunk B."/>
            <person name="Roos D."/>
            <person name="Caler E."/>
            <person name="Lorenzi H."/>
        </authorList>
    </citation>
    <scope>NUCLEOTIDE SEQUENCE [LARGE SCALE GENOMIC DNA]</scope>
    <source>
        <strain evidence="2 3">FOU</strain>
    </source>
</reference>
<feature type="compositionally biased region" description="Low complexity" evidence="1">
    <location>
        <begin position="102"/>
        <end position="111"/>
    </location>
</feature>
<evidence type="ECO:0000313" key="2">
    <source>
        <dbReference type="EMBL" id="KFG47554.1"/>
    </source>
</evidence>
<organism evidence="2 3">
    <name type="scientific">Toxoplasma gondii FOU</name>
    <dbReference type="NCBI Taxonomy" id="943167"/>
    <lineage>
        <taxon>Eukaryota</taxon>
        <taxon>Sar</taxon>
        <taxon>Alveolata</taxon>
        <taxon>Apicomplexa</taxon>
        <taxon>Conoidasida</taxon>
        <taxon>Coccidia</taxon>
        <taxon>Eucoccidiorida</taxon>
        <taxon>Eimeriorina</taxon>
        <taxon>Sarcocystidae</taxon>
        <taxon>Toxoplasma</taxon>
    </lineage>
</organism>